<comment type="cofactor">
    <cofactor evidence="1">
        <name>Mg(2+)</name>
        <dbReference type="ChEBI" id="CHEBI:18420"/>
    </cofactor>
</comment>
<proteinExistence type="inferred from homology"/>
<dbReference type="RefSeq" id="WP_124974948.1">
    <property type="nucleotide sequence ID" value="NZ_BFFP01000004.1"/>
</dbReference>
<dbReference type="GO" id="GO:0005524">
    <property type="term" value="F:ATP binding"/>
    <property type="evidence" value="ECO:0007669"/>
    <property type="project" value="UniProtKB-KW"/>
</dbReference>
<dbReference type="GO" id="GO:0005737">
    <property type="term" value="C:cytoplasm"/>
    <property type="evidence" value="ECO:0007669"/>
    <property type="project" value="TreeGrafter"/>
</dbReference>
<comment type="catalytic activity">
    <reaction evidence="10">
        <text>(6S)-5,6,7,8-tetrahydrofolyl-(gamma-L-Glu)(n) + L-glutamate + ATP = (6S)-5,6,7,8-tetrahydrofolyl-(gamma-L-Glu)(n+1) + ADP + phosphate + H(+)</text>
        <dbReference type="Rhea" id="RHEA:10580"/>
        <dbReference type="Rhea" id="RHEA-COMP:14738"/>
        <dbReference type="Rhea" id="RHEA-COMP:14740"/>
        <dbReference type="ChEBI" id="CHEBI:15378"/>
        <dbReference type="ChEBI" id="CHEBI:29985"/>
        <dbReference type="ChEBI" id="CHEBI:30616"/>
        <dbReference type="ChEBI" id="CHEBI:43474"/>
        <dbReference type="ChEBI" id="CHEBI:141005"/>
        <dbReference type="ChEBI" id="CHEBI:456216"/>
        <dbReference type="EC" id="6.3.2.17"/>
    </reaction>
</comment>
<dbReference type="Pfam" id="PF02875">
    <property type="entry name" value="Mur_ligase_C"/>
    <property type="match status" value="1"/>
</dbReference>
<dbReference type="GO" id="GO:0008841">
    <property type="term" value="F:dihydrofolate synthase activity"/>
    <property type="evidence" value="ECO:0007669"/>
    <property type="project" value="TreeGrafter"/>
</dbReference>
<dbReference type="InterPro" id="IPR036615">
    <property type="entry name" value="Mur_ligase_C_dom_sf"/>
</dbReference>
<keyword evidence="7 11" id="KW-0067">ATP-binding</keyword>
<evidence type="ECO:0000256" key="11">
    <source>
        <dbReference type="PIRNR" id="PIRNR001563"/>
    </source>
</evidence>
<evidence type="ECO:0000256" key="4">
    <source>
        <dbReference type="ARBA" id="ARBA00022598"/>
    </source>
</evidence>
<dbReference type="PROSITE" id="PS01012">
    <property type="entry name" value="FOLYLPOLYGLU_SYNT_2"/>
    <property type="match status" value="1"/>
</dbReference>
<evidence type="ECO:0000256" key="9">
    <source>
        <dbReference type="ARBA" id="ARBA00030592"/>
    </source>
</evidence>
<dbReference type="GO" id="GO:0004326">
    <property type="term" value="F:tetrahydrofolylpolyglutamate synthase activity"/>
    <property type="evidence" value="ECO:0007669"/>
    <property type="project" value="UniProtKB-EC"/>
</dbReference>
<keyword evidence="4 11" id="KW-0436">Ligase</keyword>
<dbReference type="NCBIfam" id="TIGR01499">
    <property type="entry name" value="folC"/>
    <property type="match status" value="1"/>
</dbReference>
<dbReference type="Pfam" id="PF08245">
    <property type="entry name" value="Mur_ligase_M"/>
    <property type="match status" value="1"/>
</dbReference>
<dbReference type="AlphaFoldDB" id="A0A401IR31"/>
<dbReference type="Proteomes" id="UP000286848">
    <property type="component" value="Unassembled WGS sequence"/>
</dbReference>
<evidence type="ECO:0000256" key="10">
    <source>
        <dbReference type="ARBA" id="ARBA00047493"/>
    </source>
</evidence>
<protein>
    <recommendedName>
        <fullName evidence="3">tetrahydrofolate synthase</fullName>
        <ecNumber evidence="3">6.3.2.17</ecNumber>
    </recommendedName>
    <alternativeName>
        <fullName evidence="9">Tetrahydrofolylpolyglutamate synthase</fullName>
    </alternativeName>
</protein>
<evidence type="ECO:0000259" key="13">
    <source>
        <dbReference type="Pfam" id="PF08245"/>
    </source>
</evidence>
<dbReference type="Gene3D" id="3.40.1190.10">
    <property type="entry name" value="Mur-like, catalytic domain"/>
    <property type="match status" value="1"/>
</dbReference>
<keyword evidence="5" id="KW-0479">Metal-binding</keyword>
<comment type="caution">
    <text evidence="14">The sequence shown here is derived from an EMBL/GenBank/DDBJ whole genome shotgun (WGS) entry which is preliminary data.</text>
</comment>
<dbReference type="SUPFAM" id="SSF53244">
    <property type="entry name" value="MurD-like peptide ligases, peptide-binding domain"/>
    <property type="match status" value="1"/>
</dbReference>
<dbReference type="EC" id="6.3.2.17" evidence="3"/>
<reference evidence="14 15" key="1">
    <citation type="journal article" date="2019" name="Int. J. Syst. Evol. Microbiol.">
        <title>Lactobacillus salitolerans sp. nov., a novel lactic acid bacterium isolated from spent mushroom substrates.</title>
        <authorList>
            <person name="Tohno M."/>
            <person name="Tanizawa Y."/>
            <person name="Kojima Y."/>
            <person name="Sakamoto M."/>
            <person name="Nakamura Y."/>
            <person name="Ohkuma M."/>
            <person name="Kobayashi H."/>
        </authorList>
    </citation>
    <scope>NUCLEOTIDE SEQUENCE [LARGE SCALE GENOMIC DNA]</scope>
    <source>
        <strain evidence="14 15">YK43</strain>
    </source>
</reference>
<accession>A0A401IR31</accession>
<dbReference type="Gene3D" id="3.90.190.20">
    <property type="entry name" value="Mur ligase, C-terminal domain"/>
    <property type="match status" value="1"/>
</dbReference>
<dbReference type="FunFam" id="3.40.1190.10:FF:000011">
    <property type="entry name" value="Folylpolyglutamate synthase/dihydrofolate synthase"/>
    <property type="match status" value="1"/>
</dbReference>
<keyword evidence="8" id="KW-0460">Magnesium</keyword>
<dbReference type="PANTHER" id="PTHR11136:SF0">
    <property type="entry name" value="DIHYDROFOLATE SYNTHETASE-RELATED"/>
    <property type="match status" value="1"/>
</dbReference>
<evidence type="ECO:0000256" key="8">
    <source>
        <dbReference type="ARBA" id="ARBA00022842"/>
    </source>
</evidence>
<evidence type="ECO:0000256" key="1">
    <source>
        <dbReference type="ARBA" id="ARBA00001946"/>
    </source>
</evidence>
<evidence type="ECO:0000256" key="5">
    <source>
        <dbReference type="ARBA" id="ARBA00022723"/>
    </source>
</evidence>
<dbReference type="InterPro" id="IPR018109">
    <property type="entry name" value="Folylpolyglutamate_synth_CS"/>
</dbReference>
<evidence type="ECO:0000256" key="7">
    <source>
        <dbReference type="ARBA" id="ARBA00022840"/>
    </source>
</evidence>
<evidence type="ECO:0000256" key="6">
    <source>
        <dbReference type="ARBA" id="ARBA00022741"/>
    </source>
</evidence>
<dbReference type="InterPro" id="IPR013221">
    <property type="entry name" value="Mur_ligase_cen"/>
</dbReference>
<evidence type="ECO:0000256" key="2">
    <source>
        <dbReference type="ARBA" id="ARBA00008276"/>
    </source>
</evidence>
<dbReference type="PIRSF" id="PIRSF001563">
    <property type="entry name" value="Folylpolyglu_synth"/>
    <property type="match status" value="1"/>
</dbReference>
<evidence type="ECO:0000256" key="3">
    <source>
        <dbReference type="ARBA" id="ARBA00013025"/>
    </source>
</evidence>
<organism evidence="14 15">
    <name type="scientific">Ligilactobacillus salitolerans</name>
    <dbReference type="NCBI Taxonomy" id="1808352"/>
    <lineage>
        <taxon>Bacteria</taxon>
        <taxon>Bacillati</taxon>
        <taxon>Bacillota</taxon>
        <taxon>Bacilli</taxon>
        <taxon>Lactobacillales</taxon>
        <taxon>Lactobacillaceae</taxon>
        <taxon>Ligilactobacillus</taxon>
    </lineage>
</organism>
<gene>
    <name evidence="14" type="primary">folC</name>
    <name evidence="14" type="ORF">LFYK43_04240</name>
</gene>
<dbReference type="GO" id="GO:0046872">
    <property type="term" value="F:metal ion binding"/>
    <property type="evidence" value="ECO:0007669"/>
    <property type="project" value="UniProtKB-KW"/>
</dbReference>
<keyword evidence="15" id="KW-1185">Reference proteome</keyword>
<sequence length="436" mass="48768">MQEKIRNYSEALAFVHGRRKFAKAPTLKRMRRLAELLGEPEKKLSFVHITGTNGKGSVTAFLRDLLMAEGYQVGTFTSPFIVKFNERISVNGQMISDDEITELVVELVPLIAQVDREFADFGGGPTEFEVVTAMMLLYFSRHTPDFVLVEVGIGGLNDSTNIITPLLSVITSVGLDHMQLLGNTIEEIAAHKAGIIKDKIPVVCGHLPDGALNVIRQKSQENGADLYLLGQEFFTKPKLSRNFWGEVFDYRFKTKTIKDVKVSLVGAYQRDNAAVALTSFAVLMQKIKRTVNLGQTAKVLEKTVWPARFEKINSEPLIVIDGAHNPAAIQQLAQTLREKFSQAHVYLILAILQDKQYEQMIQIMQKLPNVTLILTSFNAPRDSFPLDELSAKYPELQVIDKWNEALGAALSEMSAEDLLLISGSLYFAAEVRQYFQ</sequence>
<dbReference type="EMBL" id="BFFP01000004">
    <property type="protein sequence ID" value="GBG93965.1"/>
    <property type="molecule type" value="Genomic_DNA"/>
</dbReference>
<evidence type="ECO:0000259" key="12">
    <source>
        <dbReference type="Pfam" id="PF02875"/>
    </source>
</evidence>
<comment type="similarity">
    <text evidence="2 11">Belongs to the folylpolyglutamate synthase family.</text>
</comment>
<dbReference type="OrthoDB" id="9809356at2"/>
<feature type="domain" description="Mur ligase central" evidence="13">
    <location>
        <begin position="132"/>
        <end position="278"/>
    </location>
</feature>
<keyword evidence="6 11" id="KW-0547">Nucleotide-binding</keyword>
<dbReference type="PANTHER" id="PTHR11136">
    <property type="entry name" value="FOLYLPOLYGLUTAMATE SYNTHASE-RELATED"/>
    <property type="match status" value="1"/>
</dbReference>
<feature type="domain" description="Mur ligase C-terminal" evidence="12">
    <location>
        <begin position="308"/>
        <end position="424"/>
    </location>
</feature>
<evidence type="ECO:0000313" key="14">
    <source>
        <dbReference type="EMBL" id="GBG93965.1"/>
    </source>
</evidence>
<dbReference type="InterPro" id="IPR004101">
    <property type="entry name" value="Mur_ligase_C"/>
</dbReference>
<evidence type="ECO:0000313" key="15">
    <source>
        <dbReference type="Proteomes" id="UP000286848"/>
    </source>
</evidence>
<dbReference type="InterPro" id="IPR036565">
    <property type="entry name" value="Mur-like_cat_sf"/>
</dbReference>
<dbReference type="SUPFAM" id="SSF53623">
    <property type="entry name" value="MurD-like peptide ligases, catalytic domain"/>
    <property type="match status" value="1"/>
</dbReference>
<name>A0A401IR31_9LACO</name>
<dbReference type="InterPro" id="IPR001645">
    <property type="entry name" value="Folylpolyglutamate_synth"/>
</dbReference>